<dbReference type="SUPFAM" id="SSF57850">
    <property type="entry name" value="RING/U-box"/>
    <property type="match status" value="1"/>
</dbReference>
<evidence type="ECO:0000256" key="7">
    <source>
        <dbReference type="SAM" id="MobiDB-lite"/>
    </source>
</evidence>
<dbReference type="GO" id="GO:0008270">
    <property type="term" value="F:zinc ion binding"/>
    <property type="evidence" value="ECO:0007669"/>
    <property type="project" value="UniProtKB-KW"/>
</dbReference>
<dbReference type="GO" id="GO:0019900">
    <property type="term" value="F:kinase binding"/>
    <property type="evidence" value="ECO:0007669"/>
    <property type="project" value="InterPro"/>
</dbReference>
<sequence length="356" mass="40717">GITCNHCQTSPICGIRYRCTNCPDFDLCENCECENTHFPHHIFIKIRVPIPIMASPRAPLCSSFYPGNKYWIALLSIDCRVADIFEEFSFELNKYEVDALYEQFKLLATDHGDLEAIDEDTYYKCLGPCVVGRPLITKRIFQLYDRDQDGLLSFEEMAYAVYFGTKAPVPERLPLIFKCYDIDGDNYIGRSDLTKIFESFLDVHITTLRDVIISMDQNALDSSRILPGQPMSAAYSVAIPPHLEHLRHSTDVEDVADELNSPRFGRPQPPQVVPTSTTTPASATDPLAYEADYNQANAHWPIMESLNHSAIEQLVDETFNNIRPKRKNHIAYEEFVKYCNREKRLVLWLDVIACPF</sequence>
<protein>
    <submittedName>
        <fullName evidence="10">Uncharacterized protein</fullName>
    </submittedName>
</protein>
<evidence type="ECO:0000313" key="10">
    <source>
        <dbReference type="EMBL" id="RKP34632.1"/>
    </source>
</evidence>
<dbReference type="SUPFAM" id="SSF47473">
    <property type="entry name" value="EF-hand"/>
    <property type="match status" value="1"/>
</dbReference>
<keyword evidence="5" id="KW-0106">Calcium</keyword>
<feature type="domain" description="EF-hand" evidence="9">
    <location>
        <begin position="132"/>
        <end position="167"/>
    </location>
</feature>
<keyword evidence="3 6" id="KW-0863">Zinc-finger</keyword>
<keyword evidence="4" id="KW-0862">Zinc</keyword>
<keyword evidence="11" id="KW-1185">Reference proteome</keyword>
<reference evidence="11" key="1">
    <citation type="journal article" date="2018" name="Nat. Microbiol.">
        <title>Leveraging single-cell genomics to expand the fungal tree of life.</title>
        <authorList>
            <person name="Ahrendt S.R."/>
            <person name="Quandt C.A."/>
            <person name="Ciobanu D."/>
            <person name="Clum A."/>
            <person name="Salamov A."/>
            <person name="Andreopoulos B."/>
            <person name="Cheng J.F."/>
            <person name="Woyke T."/>
            <person name="Pelin A."/>
            <person name="Henrissat B."/>
            <person name="Reynolds N.K."/>
            <person name="Benny G.L."/>
            <person name="Smith M.E."/>
            <person name="James T.Y."/>
            <person name="Grigoriev I.V."/>
        </authorList>
    </citation>
    <scope>NUCLEOTIDE SEQUENCE [LARGE SCALE GENOMIC DNA]</scope>
    <source>
        <strain evidence="11">RSA 468</strain>
    </source>
</reference>
<dbReference type="SMART" id="SM00291">
    <property type="entry name" value="ZnF_ZZ"/>
    <property type="match status" value="1"/>
</dbReference>
<dbReference type="CDD" id="cd02340">
    <property type="entry name" value="ZZ_NBR1_like"/>
    <property type="match status" value="1"/>
</dbReference>
<evidence type="ECO:0000256" key="3">
    <source>
        <dbReference type="ARBA" id="ARBA00022771"/>
    </source>
</evidence>
<dbReference type="Gene3D" id="1.10.238.10">
    <property type="entry name" value="EF-hand"/>
    <property type="match status" value="1"/>
</dbReference>
<dbReference type="InterPro" id="IPR011992">
    <property type="entry name" value="EF-hand-dom_pair"/>
</dbReference>
<dbReference type="PROSITE" id="PS01357">
    <property type="entry name" value="ZF_ZZ_1"/>
    <property type="match status" value="1"/>
</dbReference>
<keyword evidence="1" id="KW-0479">Metal-binding</keyword>
<dbReference type="EMBL" id="ML003126">
    <property type="protein sequence ID" value="RKP34632.1"/>
    <property type="molecule type" value="Genomic_DNA"/>
</dbReference>
<dbReference type="PANTHER" id="PTHR23056">
    <property type="entry name" value="CALCINEURIN B"/>
    <property type="match status" value="1"/>
</dbReference>
<evidence type="ECO:0000256" key="2">
    <source>
        <dbReference type="ARBA" id="ARBA00022737"/>
    </source>
</evidence>
<keyword evidence="2" id="KW-0677">Repeat</keyword>
<feature type="non-terminal residue" evidence="10">
    <location>
        <position position="1"/>
    </location>
</feature>
<feature type="domain" description="EF-hand" evidence="9">
    <location>
        <begin position="168"/>
        <end position="203"/>
    </location>
</feature>
<dbReference type="InterPro" id="IPR002048">
    <property type="entry name" value="EF_hand_dom"/>
</dbReference>
<dbReference type="PROSITE" id="PS00018">
    <property type="entry name" value="EF_HAND_1"/>
    <property type="match status" value="2"/>
</dbReference>
<dbReference type="Proteomes" id="UP000268162">
    <property type="component" value="Unassembled WGS sequence"/>
</dbReference>
<dbReference type="PANTHER" id="PTHR23056:SF110">
    <property type="entry name" value="CALMODULIN"/>
    <property type="match status" value="1"/>
</dbReference>
<dbReference type="InterPro" id="IPR018247">
    <property type="entry name" value="EF_Hand_1_Ca_BS"/>
</dbReference>
<dbReference type="STRING" id="215637.A0A4P9ZPU8"/>
<evidence type="ECO:0000256" key="1">
    <source>
        <dbReference type="ARBA" id="ARBA00022723"/>
    </source>
</evidence>
<dbReference type="CDD" id="cd00051">
    <property type="entry name" value="EFh"/>
    <property type="match status" value="1"/>
</dbReference>
<gene>
    <name evidence="10" type="ORF">BJ085DRAFT_17430</name>
</gene>
<dbReference type="GO" id="GO:0019722">
    <property type="term" value="P:calcium-mediated signaling"/>
    <property type="evidence" value="ECO:0007669"/>
    <property type="project" value="InterPro"/>
</dbReference>
<dbReference type="PROSITE" id="PS50222">
    <property type="entry name" value="EF_HAND_2"/>
    <property type="match status" value="2"/>
</dbReference>
<dbReference type="InterPro" id="IPR000433">
    <property type="entry name" value="Znf_ZZ"/>
</dbReference>
<dbReference type="AlphaFoldDB" id="A0A4P9ZPU8"/>
<dbReference type="SMART" id="SM00054">
    <property type="entry name" value="EFh"/>
    <property type="match status" value="2"/>
</dbReference>
<evidence type="ECO:0000259" key="8">
    <source>
        <dbReference type="PROSITE" id="PS50135"/>
    </source>
</evidence>
<dbReference type="InterPro" id="IPR043145">
    <property type="entry name" value="Znf_ZZ_sf"/>
</dbReference>
<proteinExistence type="predicted"/>
<accession>A0A4P9ZPU8</accession>
<dbReference type="Pfam" id="PF00569">
    <property type="entry name" value="ZZ"/>
    <property type="match status" value="1"/>
</dbReference>
<evidence type="ECO:0000313" key="11">
    <source>
        <dbReference type="Proteomes" id="UP000268162"/>
    </source>
</evidence>
<dbReference type="PRINTS" id="PR00450">
    <property type="entry name" value="RECOVERIN"/>
</dbReference>
<dbReference type="Pfam" id="PF13499">
    <property type="entry name" value="EF-hand_7"/>
    <property type="match status" value="1"/>
</dbReference>
<feature type="compositionally biased region" description="Low complexity" evidence="7">
    <location>
        <begin position="273"/>
        <end position="283"/>
    </location>
</feature>
<feature type="region of interest" description="Disordered" evidence="7">
    <location>
        <begin position="261"/>
        <end position="283"/>
    </location>
</feature>
<evidence type="ECO:0000256" key="4">
    <source>
        <dbReference type="ARBA" id="ARBA00022833"/>
    </source>
</evidence>
<organism evidence="10 11">
    <name type="scientific">Dimargaris cristalligena</name>
    <dbReference type="NCBI Taxonomy" id="215637"/>
    <lineage>
        <taxon>Eukaryota</taxon>
        <taxon>Fungi</taxon>
        <taxon>Fungi incertae sedis</taxon>
        <taxon>Zoopagomycota</taxon>
        <taxon>Kickxellomycotina</taxon>
        <taxon>Dimargaritomycetes</taxon>
        <taxon>Dimargaritales</taxon>
        <taxon>Dimargaritaceae</taxon>
        <taxon>Dimargaris</taxon>
    </lineage>
</organism>
<dbReference type="PROSITE" id="PS50135">
    <property type="entry name" value="ZF_ZZ_2"/>
    <property type="match status" value="1"/>
</dbReference>
<dbReference type="GO" id="GO:0005509">
    <property type="term" value="F:calcium ion binding"/>
    <property type="evidence" value="ECO:0007669"/>
    <property type="project" value="InterPro"/>
</dbReference>
<feature type="domain" description="ZZ-type" evidence="8">
    <location>
        <begin position="1"/>
        <end position="51"/>
    </location>
</feature>
<evidence type="ECO:0000259" key="9">
    <source>
        <dbReference type="PROSITE" id="PS50222"/>
    </source>
</evidence>
<dbReference type="Gene3D" id="3.30.60.90">
    <property type="match status" value="1"/>
</dbReference>
<dbReference type="InterPro" id="IPR045198">
    <property type="entry name" value="CNBL1-10"/>
</dbReference>
<name>A0A4P9ZPU8_9FUNG</name>
<evidence type="ECO:0000256" key="6">
    <source>
        <dbReference type="PROSITE-ProRule" id="PRU00228"/>
    </source>
</evidence>
<evidence type="ECO:0000256" key="5">
    <source>
        <dbReference type="ARBA" id="ARBA00022837"/>
    </source>
</evidence>